<dbReference type="AlphaFoldDB" id="J3NAN4"/>
<protein>
    <submittedName>
        <fullName evidence="2">Uncharacterized protein</fullName>
    </submittedName>
</protein>
<reference evidence="2" key="2">
    <citation type="submission" date="2013-04" db="UniProtKB">
        <authorList>
            <consortium name="EnsemblPlants"/>
        </authorList>
    </citation>
    <scope>IDENTIFICATION</scope>
</reference>
<feature type="chain" id="PRO_5012339012" evidence="1">
    <location>
        <begin position="16"/>
        <end position="54"/>
    </location>
</feature>
<proteinExistence type="predicted"/>
<organism evidence="2">
    <name type="scientific">Oryza brachyantha</name>
    <name type="common">malo sina</name>
    <dbReference type="NCBI Taxonomy" id="4533"/>
    <lineage>
        <taxon>Eukaryota</taxon>
        <taxon>Viridiplantae</taxon>
        <taxon>Streptophyta</taxon>
        <taxon>Embryophyta</taxon>
        <taxon>Tracheophyta</taxon>
        <taxon>Spermatophyta</taxon>
        <taxon>Magnoliopsida</taxon>
        <taxon>Liliopsida</taxon>
        <taxon>Poales</taxon>
        <taxon>Poaceae</taxon>
        <taxon>BOP clade</taxon>
        <taxon>Oryzoideae</taxon>
        <taxon>Oryzeae</taxon>
        <taxon>Oryzinae</taxon>
        <taxon>Oryza</taxon>
    </lineage>
</organism>
<dbReference type="HOGENOM" id="CLU_3053565_0_0_1"/>
<sequence>MSLLLSFSCLDFSCACSIGTTEQSLFPHPFLLVIALNLALTIDCGTQQNQLGGN</sequence>
<keyword evidence="1" id="KW-0732">Signal</keyword>
<dbReference type="Proteomes" id="UP000006038">
    <property type="component" value="Chromosome 12"/>
</dbReference>
<evidence type="ECO:0000256" key="1">
    <source>
        <dbReference type="SAM" id="SignalP"/>
    </source>
</evidence>
<name>J3NAN4_ORYBR</name>
<reference evidence="2" key="1">
    <citation type="journal article" date="2013" name="Nat. Commun.">
        <title>Whole-genome sequencing of Oryza brachyantha reveals mechanisms underlying Oryza genome evolution.</title>
        <authorList>
            <person name="Chen J."/>
            <person name="Huang Q."/>
            <person name="Gao D."/>
            <person name="Wang J."/>
            <person name="Lang Y."/>
            <person name="Liu T."/>
            <person name="Li B."/>
            <person name="Bai Z."/>
            <person name="Luis Goicoechea J."/>
            <person name="Liang C."/>
            <person name="Chen C."/>
            <person name="Zhang W."/>
            <person name="Sun S."/>
            <person name="Liao Y."/>
            <person name="Zhang X."/>
            <person name="Yang L."/>
            <person name="Song C."/>
            <person name="Wang M."/>
            <person name="Shi J."/>
            <person name="Liu G."/>
            <person name="Liu J."/>
            <person name="Zhou H."/>
            <person name="Zhou W."/>
            <person name="Yu Q."/>
            <person name="An N."/>
            <person name="Chen Y."/>
            <person name="Cai Q."/>
            <person name="Wang B."/>
            <person name="Liu B."/>
            <person name="Min J."/>
            <person name="Huang Y."/>
            <person name="Wu H."/>
            <person name="Li Z."/>
            <person name="Zhang Y."/>
            <person name="Yin Y."/>
            <person name="Song W."/>
            <person name="Jiang J."/>
            <person name="Jackson S.A."/>
            <person name="Wing R.A."/>
            <person name="Wang J."/>
            <person name="Chen M."/>
        </authorList>
    </citation>
    <scope>NUCLEOTIDE SEQUENCE [LARGE SCALE GENOMIC DNA]</scope>
    <source>
        <strain evidence="2">cv. IRGC 101232</strain>
    </source>
</reference>
<dbReference type="EnsemblPlants" id="OB12G10420.1">
    <property type="protein sequence ID" value="OB12G10420.1"/>
    <property type="gene ID" value="OB12G10420"/>
</dbReference>
<evidence type="ECO:0000313" key="2">
    <source>
        <dbReference type="EnsemblPlants" id="OB12G10420.1"/>
    </source>
</evidence>
<dbReference type="Gramene" id="OB12G10420.1">
    <property type="protein sequence ID" value="OB12G10420.1"/>
    <property type="gene ID" value="OB12G10420"/>
</dbReference>
<accession>J3NAN4</accession>
<feature type="signal peptide" evidence="1">
    <location>
        <begin position="1"/>
        <end position="15"/>
    </location>
</feature>
<keyword evidence="3" id="KW-1185">Reference proteome</keyword>
<evidence type="ECO:0000313" key="3">
    <source>
        <dbReference type="Proteomes" id="UP000006038"/>
    </source>
</evidence>